<dbReference type="Pfam" id="PF08167">
    <property type="entry name" value="RIX1"/>
    <property type="match status" value="1"/>
</dbReference>
<dbReference type="STRING" id="1504633.A0A2T7DZB6"/>
<evidence type="ECO:0000256" key="5">
    <source>
        <dbReference type="SAM" id="Phobius"/>
    </source>
</evidence>
<dbReference type="AlphaFoldDB" id="A0A2T7DZB6"/>
<dbReference type="SUPFAM" id="SSF48371">
    <property type="entry name" value="ARM repeat"/>
    <property type="match status" value="1"/>
</dbReference>
<dbReference type="PANTHER" id="PTHR34105:SF1">
    <property type="entry name" value="PROLINE-, GLUTAMIC ACID- AND LEUCINE-RICH PROTEIN 1"/>
    <property type="match status" value="1"/>
</dbReference>
<accession>A0A2T7DZB6</accession>
<dbReference type="PANTHER" id="PTHR34105">
    <property type="entry name" value="PROLINE-, GLUTAMIC ACID- AND LEUCINE-RICH PROTEIN 1"/>
    <property type="match status" value="1"/>
</dbReference>
<comment type="subcellular location">
    <subcellularLocation>
        <location evidence="1">Nucleus</location>
    </subcellularLocation>
</comment>
<protein>
    <recommendedName>
        <fullName evidence="6">Pre-rRNA-processing protein RIX1 N-terminal domain-containing protein</fullName>
    </recommendedName>
</protein>
<dbReference type="Proteomes" id="UP000244336">
    <property type="component" value="Chromosome 4"/>
</dbReference>
<gene>
    <name evidence="7" type="ORF">GQ55_4G216700</name>
</gene>
<proteinExistence type="inferred from homology"/>
<evidence type="ECO:0000259" key="6">
    <source>
        <dbReference type="Pfam" id="PF08167"/>
    </source>
</evidence>
<dbReference type="InterPro" id="IPR016024">
    <property type="entry name" value="ARM-type_fold"/>
</dbReference>
<keyword evidence="5" id="KW-1133">Transmembrane helix</keyword>
<evidence type="ECO:0000256" key="3">
    <source>
        <dbReference type="ARBA" id="ARBA00023242"/>
    </source>
</evidence>
<name>A0A2T7DZB6_9POAL</name>
<keyword evidence="5" id="KW-0812">Transmembrane</keyword>
<evidence type="ECO:0000313" key="7">
    <source>
        <dbReference type="EMBL" id="PUZ60921.1"/>
    </source>
</evidence>
<feature type="compositionally biased region" description="Low complexity" evidence="4">
    <location>
        <begin position="512"/>
        <end position="525"/>
    </location>
</feature>
<dbReference type="GO" id="GO:0006364">
    <property type="term" value="P:rRNA processing"/>
    <property type="evidence" value="ECO:0007669"/>
    <property type="project" value="TreeGrafter"/>
</dbReference>
<evidence type="ECO:0000256" key="2">
    <source>
        <dbReference type="ARBA" id="ARBA00010511"/>
    </source>
</evidence>
<dbReference type="EMBL" id="CM009752">
    <property type="protein sequence ID" value="PUZ60921.1"/>
    <property type="molecule type" value="Genomic_DNA"/>
</dbReference>
<evidence type="ECO:0000313" key="8">
    <source>
        <dbReference type="Proteomes" id="UP000244336"/>
    </source>
</evidence>
<evidence type="ECO:0000256" key="4">
    <source>
        <dbReference type="SAM" id="MobiDB-lite"/>
    </source>
</evidence>
<feature type="region of interest" description="Disordered" evidence="4">
    <location>
        <begin position="512"/>
        <end position="532"/>
    </location>
</feature>
<organism evidence="7 8">
    <name type="scientific">Panicum hallii var. hallii</name>
    <dbReference type="NCBI Taxonomy" id="1504633"/>
    <lineage>
        <taxon>Eukaryota</taxon>
        <taxon>Viridiplantae</taxon>
        <taxon>Streptophyta</taxon>
        <taxon>Embryophyta</taxon>
        <taxon>Tracheophyta</taxon>
        <taxon>Spermatophyta</taxon>
        <taxon>Magnoliopsida</taxon>
        <taxon>Liliopsida</taxon>
        <taxon>Poales</taxon>
        <taxon>Poaceae</taxon>
        <taxon>PACMAD clade</taxon>
        <taxon>Panicoideae</taxon>
        <taxon>Panicodae</taxon>
        <taxon>Paniceae</taxon>
        <taxon>Panicinae</taxon>
        <taxon>Panicum</taxon>
        <taxon>Panicum sect. Panicum</taxon>
    </lineage>
</organism>
<evidence type="ECO:0000256" key="1">
    <source>
        <dbReference type="ARBA" id="ARBA00004123"/>
    </source>
</evidence>
<dbReference type="OrthoDB" id="664730at2759"/>
<dbReference type="InterPro" id="IPR012583">
    <property type="entry name" value="RIX1_N"/>
</dbReference>
<feature type="domain" description="Pre-rRNA-processing protein RIX1 N-terminal" evidence="6">
    <location>
        <begin position="54"/>
        <end position="250"/>
    </location>
</feature>
<keyword evidence="5" id="KW-0472">Membrane</keyword>
<feature type="transmembrane region" description="Helical" evidence="5">
    <location>
        <begin position="20"/>
        <end position="40"/>
    </location>
</feature>
<comment type="similarity">
    <text evidence="2">Belongs to the RIX1/PELP1 family.</text>
</comment>
<keyword evidence="8" id="KW-1185">Reference proteome</keyword>
<reference evidence="7 8" key="1">
    <citation type="submission" date="2018-04" db="EMBL/GenBank/DDBJ databases">
        <title>WGS assembly of Panicum hallii var. hallii HAL2.</title>
        <authorList>
            <person name="Lovell J."/>
            <person name="Jenkins J."/>
            <person name="Lowry D."/>
            <person name="Mamidi S."/>
            <person name="Sreedasyam A."/>
            <person name="Weng X."/>
            <person name="Barry K."/>
            <person name="Bonette J."/>
            <person name="Campitelli B."/>
            <person name="Daum C."/>
            <person name="Gordon S."/>
            <person name="Gould B."/>
            <person name="Lipzen A."/>
            <person name="MacQueen A."/>
            <person name="Palacio-Mejia J."/>
            <person name="Plott C."/>
            <person name="Shakirov E."/>
            <person name="Shu S."/>
            <person name="Yoshinaga Y."/>
            <person name="Zane M."/>
            <person name="Rokhsar D."/>
            <person name="Grimwood J."/>
            <person name="Schmutz J."/>
            <person name="Juenger T."/>
        </authorList>
    </citation>
    <scope>NUCLEOTIDE SEQUENCE [LARGE SCALE GENOMIC DNA]</scope>
    <source>
        <strain evidence="8">cv. HAL2</strain>
    </source>
</reference>
<dbReference type="GO" id="GO:0005634">
    <property type="term" value="C:nucleus"/>
    <property type="evidence" value="ECO:0007669"/>
    <property type="project" value="UniProtKB-SubCell"/>
</dbReference>
<dbReference type="Gramene" id="PUZ60921">
    <property type="protein sequence ID" value="PUZ60921"/>
    <property type="gene ID" value="GQ55_4G216700"/>
</dbReference>
<sequence length="833" mass="91734">MSKIQNSPNTSSSLLASPMASAAAYVGAGVGVALTGMHDLRLRPRLLRALLDDCLPLPVPGRGPPRRPADLAYAADAIRAHDLLAEHSAGPADPGVLEEWGAAVDAWVDRVLELIDSGKEYSCWGGTSFLGLTIQECCDRRFVKSYSDWFEKVLKNMKEPSCNKMVNMFTCTTMSDLFLRLATFPNLKDEAISSAQKVVNPLLQLLDEDDPVAEKAVDLLGLLIKLFPSSVYRHFNKIESSITTKIVSGQCHLQHLKKLASTLALLPSVRVSQNTTSLIIQKLLIVVNNMLNETFVGLEEEHTDHELKMLLTPPGSKLVPPLGGQTTCGDKHIYSTKKFHSYAATTISALVHCCSVMLTSSYPVQVINIPVRALVTLTRKVLLIDGSFLLQSNTTLCQELICSEIPTLHSTFLDLLASTIKGMRSSLTPYAGIIVMLIAEYFKKAKLPPLRRKLYTVVRLLLSSMGVGMAVQLFQVVVSNIFADLDDNAGNSLFSLRTYPIEATIWSSSNSSYNRRQTQQQQSSNAVSPKPTYNRQTLTPVCVKIAALRTLELILNLGGLFRGSWRSEMDQLLIDVATKACYKAVIYEQSSSWIEDPSISDFQLASFRALLASFLSNHHERPLYLEEGLELFSRGKLETGTELAKFCSHALLALDVRVHPRQLHPQYISKGVARDDLGFASQPSCSVRKRQATNDLEDECIYHQVSIAIQPVDPLTKGSAVENCTPVELSGDPSLQNDAQQPHACTVKHPPEITEYFLTEEVQAVKMTDGSYGSVDIKVGFYQVMLQAGRMCQNKPQEPPLAVTLGGSEWESLDPLLDIGDANADPKFFPRHG</sequence>
<keyword evidence="3" id="KW-0539">Nucleus</keyword>